<name>A0ABS6EB33_9FIRM</name>
<dbReference type="RefSeq" id="WP_216521094.1">
    <property type="nucleotide sequence ID" value="NZ_JAHLPM010000014.1"/>
</dbReference>
<dbReference type="CDD" id="cd08514">
    <property type="entry name" value="PBP2_AppA_like"/>
    <property type="match status" value="1"/>
</dbReference>
<evidence type="ECO:0000313" key="8">
    <source>
        <dbReference type="Proteomes" id="UP000749471"/>
    </source>
</evidence>
<dbReference type="PIRSF" id="PIRSF002741">
    <property type="entry name" value="MppA"/>
    <property type="match status" value="1"/>
</dbReference>
<dbReference type="InterPro" id="IPR023765">
    <property type="entry name" value="SBP_5_CS"/>
</dbReference>
<proteinExistence type="inferred from homology"/>
<evidence type="ECO:0000256" key="4">
    <source>
        <dbReference type="ARBA" id="ARBA00022729"/>
    </source>
</evidence>
<evidence type="ECO:0000256" key="1">
    <source>
        <dbReference type="ARBA" id="ARBA00004193"/>
    </source>
</evidence>
<evidence type="ECO:0000256" key="3">
    <source>
        <dbReference type="ARBA" id="ARBA00022448"/>
    </source>
</evidence>
<dbReference type="Pfam" id="PF00496">
    <property type="entry name" value="SBP_bac_5"/>
    <property type="match status" value="1"/>
</dbReference>
<dbReference type="InterPro" id="IPR000914">
    <property type="entry name" value="SBP_5_dom"/>
</dbReference>
<protein>
    <submittedName>
        <fullName evidence="7">Peptide-binding protein</fullName>
    </submittedName>
</protein>
<reference evidence="7 8" key="1">
    <citation type="submission" date="2021-06" db="EMBL/GenBank/DDBJ databases">
        <authorList>
            <person name="Sun Q."/>
            <person name="Li D."/>
        </authorList>
    </citation>
    <scope>NUCLEOTIDE SEQUENCE [LARGE SCALE GENOMIC DNA]</scope>
    <source>
        <strain evidence="7 8">MSJ-40</strain>
    </source>
</reference>
<sequence>MKRKLFSLLLVIAMISTLLVGCGGDKNATNNTPSNDAVKGSDKSVVRMALWSAPAGIFNPVLLGDDYDGAVAGLIYEPLVEMNPKFEFESGLAEKWEISEDSKSITFYLRKDVKWHDGEPFTSEDVKYTFEFISDPGYAGNKFSQISAISGANDYKEGKSESIKGIEVIDDHTIKITTDEVFAPFLDKIAGIDVIPQHIWSKIEVSKALESTDILRNPVGTGPFKFEKFVPDQYVTVVKNEEYWAGAPKIDSIVLQVVNQDTAQAQMLSGEIDFMQLSSMNPDDLALYEDAGIQIQEVFYTSFQQMGVNVRNPLLADKKVRQALTYAIDRQGIVDSLLHGHGNVANTTYPPFFWSYPGDEAINTYDYSPEKAIEILTKEVGWEYKDGKMYADGKPVKFSLVYPTGNKARELSAPVIQENLKNIGIELDLQIMEFATMVAKVKDEKAFDLFLLGSGIGADPDVRNNFSTEAIETGSNYMGYSNPELDKLFEEGVKYIEIEKRKPIYFEAAKIINEDMPVIFLYNWSEGRAIAPKLKGVQSFAFGNYYKVNEWYIEK</sequence>
<keyword evidence="8" id="KW-1185">Reference proteome</keyword>
<dbReference type="InterPro" id="IPR039424">
    <property type="entry name" value="SBP_5"/>
</dbReference>
<evidence type="ECO:0000259" key="6">
    <source>
        <dbReference type="Pfam" id="PF00496"/>
    </source>
</evidence>
<evidence type="ECO:0000256" key="5">
    <source>
        <dbReference type="SAM" id="SignalP"/>
    </source>
</evidence>
<dbReference type="EMBL" id="JAHLPM010000014">
    <property type="protein sequence ID" value="MBU5439388.1"/>
    <property type="molecule type" value="Genomic_DNA"/>
</dbReference>
<gene>
    <name evidence="7" type="ORF">KQI42_15320</name>
</gene>
<dbReference type="PANTHER" id="PTHR30290:SF9">
    <property type="entry name" value="OLIGOPEPTIDE-BINDING PROTEIN APPA"/>
    <property type="match status" value="1"/>
</dbReference>
<dbReference type="PROSITE" id="PS01040">
    <property type="entry name" value="SBP_BACTERIAL_5"/>
    <property type="match status" value="1"/>
</dbReference>
<feature type="signal peptide" evidence="5">
    <location>
        <begin position="1"/>
        <end position="20"/>
    </location>
</feature>
<dbReference type="InterPro" id="IPR030678">
    <property type="entry name" value="Peptide/Ni-bd"/>
</dbReference>
<accession>A0ABS6EB33</accession>
<feature type="domain" description="Solute-binding protein family 5" evidence="6">
    <location>
        <begin position="88"/>
        <end position="462"/>
    </location>
</feature>
<dbReference type="Proteomes" id="UP000749471">
    <property type="component" value="Unassembled WGS sequence"/>
</dbReference>
<comment type="subcellular location">
    <subcellularLocation>
        <location evidence="1">Cell membrane</location>
        <topology evidence="1">Lipid-anchor</topology>
    </subcellularLocation>
</comment>
<keyword evidence="4 5" id="KW-0732">Signal</keyword>
<evidence type="ECO:0000256" key="2">
    <source>
        <dbReference type="ARBA" id="ARBA00005695"/>
    </source>
</evidence>
<comment type="caution">
    <text evidence="7">The sequence shown here is derived from an EMBL/GenBank/DDBJ whole genome shotgun (WGS) entry which is preliminary data.</text>
</comment>
<evidence type="ECO:0000313" key="7">
    <source>
        <dbReference type="EMBL" id="MBU5439388.1"/>
    </source>
</evidence>
<organism evidence="7 8">
    <name type="scientific">Tissierella simiarum</name>
    <dbReference type="NCBI Taxonomy" id="2841534"/>
    <lineage>
        <taxon>Bacteria</taxon>
        <taxon>Bacillati</taxon>
        <taxon>Bacillota</taxon>
        <taxon>Tissierellia</taxon>
        <taxon>Tissierellales</taxon>
        <taxon>Tissierellaceae</taxon>
        <taxon>Tissierella</taxon>
    </lineage>
</organism>
<comment type="similarity">
    <text evidence="2">Belongs to the bacterial solute-binding protein 5 family.</text>
</comment>
<feature type="chain" id="PRO_5046818269" evidence="5">
    <location>
        <begin position="21"/>
        <end position="555"/>
    </location>
</feature>
<keyword evidence="3" id="KW-0813">Transport</keyword>
<dbReference type="PROSITE" id="PS51257">
    <property type="entry name" value="PROKAR_LIPOPROTEIN"/>
    <property type="match status" value="1"/>
</dbReference>
<dbReference type="PANTHER" id="PTHR30290">
    <property type="entry name" value="PERIPLASMIC BINDING COMPONENT OF ABC TRANSPORTER"/>
    <property type="match status" value="1"/>
</dbReference>